<keyword evidence="6" id="KW-0378">Hydrolase</keyword>
<evidence type="ECO:0000313" key="12">
    <source>
        <dbReference type="EMBL" id="AGO61200.1"/>
    </source>
</evidence>
<keyword evidence="7" id="KW-0347">Helicase</keyword>
<dbReference type="GO" id="GO:0036297">
    <property type="term" value="P:interstrand cross-link repair"/>
    <property type="evidence" value="ECO:0007669"/>
    <property type="project" value="TreeGrafter"/>
</dbReference>
<evidence type="ECO:0008006" key="14">
    <source>
        <dbReference type="Google" id="ProtNLM"/>
    </source>
</evidence>
<dbReference type="SMART" id="SM00490">
    <property type="entry name" value="HELICc"/>
    <property type="match status" value="1"/>
</dbReference>
<dbReference type="InterPro" id="IPR027417">
    <property type="entry name" value="P-loop_NTPase"/>
</dbReference>
<dbReference type="InterPro" id="IPR014001">
    <property type="entry name" value="Helicase_ATP-bd"/>
</dbReference>
<feature type="domain" description="HD Cas3-type" evidence="11">
    <location>
        <begin position="12"/>
        <end position="233"/>
    </location>
</feature>
<dbReference type="PROSITE" id="PS51192">
    <property type="entry name" value="HELICASE_ATP_BIND_1"/>
    <property type="match status" value="1"/>
</dbReference>
<keyword evidence="8" id="KW-0067">ATP-binding</keyword>
<evidence type="ECO:0000256" key="4">
    <source>
        <dbReference type="ARBA" id="ARBA00022723"/>
    </source>
</evidence>
<dbReference type="PANTHER" id="PTHR47957">
    <property type="entry name" value="ATP-DEPENDENT HELICASE HRQ1"/>
    <property type="match status" value="1"/>
</dbReference>
<dbReference type="InterPro" id="IPR001650">
    <property type="entry name" value="Helicase_C-like"/>
</dbReference>
<proteinExistence type="inferred from homology"/>
<evidence type="ECO:0000313" key="13">
    <source>
        <dbReference type="Proteomes" id="UP000014660"/>
    </source>
</evidence>
<dbReference type="GO" id="GO:0051607">
    <property type="term" value="P:defense response to virus"/>
    <property type="evidence" value="ECO:0007669"/>
    <property type="project" value="UniProtKB-KW"/>
</dbReference>
<dbReference type="HOGENOM" id="CLU_010123_1_1_2"/>
<evidence type="ECO:0000259" key="11">
    <source>
        <dbReference type="PROSITE" id="PS51643"/>
    </source>
</evidence>
<evidence type="ECO:0000256" key="9">
    <source>
        <dbReference type="ARBA" id="ARBA00023118"/>
    </source>
</evidence>
<dbReference type="InterPro" id="IPR006474">
    <property type="entry name" value="Helicase_Cas3_CRISPR-ass_core"/>
</dbReference>
<dbReference type="GO" id="GO:0016787">
    <property type="term" value="F:hydrolase activity"/>
    <property type="evidence" value="ECO:0007669"/>
    <property type="project" value="UniProtKB-KW"/>
</dbReference>
<sequence length="803" mass="93707">MNFYSHKWYENGNVKCRLLKTHLIEVGENVYNSLNELKFNGNVELLLKSSIIISCLHDFGKYTSFFQNYLMSDKDSKSKSDGYSKYKSHAFISALYAAYCASKNNLPNEYIFYVYLSIKHHHGNLCNLDSDIGTSTQDFLRPKISEDIKIAKKQLEDLKHEPIKKDMEDIFTFGSNHGVLLNFIDDFFKEDLTNIFNMLVKINKNRCLNNTNMNIDFSEFLLLYSLLIDNDKRNAASIKNYDRKDISPDIIDKYKNQNLSGKTEINKIRNNFYESVKKNVQNIDLNDHFFTITSPTGTGKTISGLYTAFSIRNKLFKNTGNIFRIIYTLPFTTIVDQNYDTGRNILETCSGFKNNDERYIIKHHHLSILSGKIDDEELSADEVLMLTEDWDSEIIFTTFVQLFSALAGYKNKNLKKYYRIINSIVILDEIQAIDIAKWPQIRYLMNYYAKKFNIYFILMSATLPELVNNSIELGGDYQKRFEELNRVNMHINILERLTPKEIVKKYMYHSETAKLFVFNTINTSIEAFNYLKENVSNDVNTYYLSSNIVPIKKKDVIDNINKDIKNNKKIIVVATQIFEAGVDISFDMVIRDIAPIDSLIQSSGRVNRNSFNTRGNMYIVNCVPEKNGYDGYYCRQVYGKIHTDTTIKILSDRKIVEEKDYLKLIKHYYNEINQNLIGSSENLQNALNKLDFNSKNRDEHYYVSNFSMIDDMDKYISIFVELDSNAMRIIDTYINRKSYERADIIQLKREMYNYIISARIEDIKNITCEKLYSDFYIIRNNYLENSYSNDTGLKKASDGSIVI</sequence>
<evidence type="ECO:0000259" key="10">
    <source>
        <dbReference type="PROSITE" id="PS51192"/>
    </source>
</evidence>
<evidence type="ECO:0000256" key="8">
    <source>
        <dbReference type="ARBA" id="ARBA00022840"/>
    </source>
</evidence>
<dbReference type="SUPFAM" id="SSF109604">
    <property type="entry name" value="HD-domain/PDEase-like"/>
    <property type="match status" value="1"/>
</dbReference>
<evidence type="ECO:0000256" key="1">
    <source>
        <dbReference type="ARBA" id="ARBA00006847"/>
    </source>
</evidence>
<dbReference type="InterPro" id="IPR011545">
    <property type="entry name" value="DEAD/DEAH_box_helicase_dom"/>
</dbReference>
<keyword evidence="9" id="KW-0051">Antiviral defense</keyword>
<keyword evidence="5" id="KW-0547">Nucleotide-binding</keyword>
<feature type="domain" description="Helicase ATP-binding" evidence="10">
    <location>
        <begin position="281"/>
        <end position="481"/>
    </location>
</feature>
<dbReference type="InterPro" id="IPR054712">
    <property type="entry name" value="Cas3-like_dom"/>
</dbReference>
<dbReference type="GeneID" id="16025397"/>
<dbReference type="Pfam" id="PF22590">
    <property type="entry name" value="Cas3-like_C_2"/>
    <property type="match status" value="1"/>
</dbReference>
<protein>
    <recommendedName>
        <fullName evidence="14">CRISPR-associated helicase Cas3</fullName>
    </recommendedName>
</protein>
<dbReference type="RefSeq" id="WP_009887252.1">
    <property type="nucleotide sequence ID" value="NC_021592.1"/>
</dbReference>
<comment type="similarity">
    <text evidence="2">In the central section; belongs to the CRISPR-associated helicase Cas3 family.</text>
</comment>
<evidence type="ECO:0000256" key="5">
    <source>
        <dbReference type="ARBA" id="ARBA00022741"/>
    </source>
</evidence>
<accession>S0ASZ7</accession>
<dbReference type="CDD" id="cd09641">
    <property type="entry name" value="Cas3''_I"/>
    <property type="match status" value="1"/>
</dbReference>
<name>S0ASZ7_FERAC</name>
<evidence type="ECO:0000256" key="3">
    <source>
        <dbReference type="ARBA" id="ARBA00022722"/>
    </source>
</evidence>
<dbReference type="GO" id="GO:0006289">
    <property type="term" value="P:nucleotide-excision repair"/>
    <property type="evidence" value="ECO:0007669"/>
    <property type="project" value="TreeGrafter"/>
</dbReference>
<dbReference type="AlphaFoldDB" id="S0ASZ7"/>
<dbReference type="InterPro" id="IPR038257">
    <property type="entry name" value="CRISPR-assoc_Cas3_HD_sf"/>
</dbReference>
<dbReference type="GO" id="GO:0003676">
    <property type="term" value="F:nucleic acid binding"/>
    <property type="evidence" value="ECO:0007669"/>
    <property type="project" value="InterPro"/>
</dbReference>
<dbReference type="PROSITE" id="PS51643">
    <property type="entry name" value="HD_CAS3"/>
    <property type="match status" value="1"/>
</dbReference>
<dbReference type="NCBIfam" id="TIGR01587">
    <property type="entry name" value="cas3_core"/>
    <property type="match status" value="1"/>
</dbReference>
<evidence type="ECO:0000256" key="6">
    <source>
        <dbReference type="ARBA" id="ARBA00022801"/>
    </source>
</evidence>
<dbReference type="SUPFAM" id="SSF52540">
    <property type="entry name" value="P-loop containing nucleoside triphosphate hydrolases"/>
    <property type="match status" value="1"/>
</dbReference>
<dbReference type="CDD" id="cd17930">
    <property type="entry name" value="DEXHc_cas3"/>
    <property type="match status" value="1"/>
</dbReference>
<evidence type="ECO:0000256" key="2">
    <source>
        <dbReference type="ARBA" id="ARBA00009046"/>
    </source>
</evidence>
<organism evidence="12 13">
    <name type="scientific">Ferroplasma acidarmanus Fer1</name>
    <dbReference type="NCBI Taxonomy" id="333146"/>
    <lineage>
        <taxon>Archaea</taxon>
        <taxon>Methanobacteriati</taxon>
        <taxon>Thermoplasmatota</taxon>
        <taxon>Thermoplasmata</taxon>
        <taxon>Thermoplasmatales</taxon>
        <taxon>Ferroplasmaceae</taxon>
        <taxon>Ferroplasma</taxon>
    </lineage>
</organism>
<keyword evidence="13" id="KW-1185">Reference proteome</keyword>
<dbReference type="GO" id="GO:0005524">
    <property type="term" value="F:ATP binding"/>
    <property type="evidence" value="ECO:0007669"/>
    <property type="project" value="UniProtKB-KW"/>
</dbReference>
<dbReference type="Proteomes" id="UP000014660">
    <property type="component" value="Chromosome"/>
</dbReference>
<comment type="similarity">
    <text evidence="1">In the N-terminal section; belongs to the CRISPR-associated nuclease Cas3-HD family.</text>
</comment>
<dbReference type="EMBL" id="CP004145">
    <property type="protein sequence ID" value="AGO61200.1"/>
    <property type="molecule type" value="Genomic_DNA"/>
</dbReference>
<dbReference type="InterPro" id="IPR006483">
    <property type="entry name" value="CRISPR-assoc_Cas3_HD"/>
</dbReference>
<dbReference type="GO" id="GO:0004518">
    <property type="term" value="F:nuclease activity"/>
    <property type="evidence" value="ECO:0007669"/>
    <property type="project" value="UniProtKB-KW"/>
</dbReference>
<evidence type="ECO:0000256" key="7">
    <source>
        <dbReference type="ARBA" id="ARBA00022806"/>
    </source>
</evidence>
<dbReference type="KEGG" id="fac:FACI_IFERC01G1220"/>
<keyword evidence="4" id="KW-0479">Metal-binding</keyword>
<dbReference type="Pfam" id="PF00270">
    <property type="entry name" value="DEAD"/>
    <property type="match status" value="1"/>
</dbReference>
<reference evidence="12 13" key="1">
    <citation type="journal article" date="2007" name="Proc. Natl. Acad. Sci. U.S.A.">
        <title>Genome dynamics in a natural archaeal population.</title>
        <authorList>
            <person name="Allen E.E."/>
            <person name="Tyson G.W."/>
            <person name="Whitaker R.J."/>
            <person name="Detter J.C."/>
            <person name="Richardson P.M."/>
            <person name="Banfield J.F."/>
        </authorList>
    </citation>
    <scope>NUCLEOTIDE SEQUENCE [LARGE SCALE GENOMIC DNA]</scope>
    <source>
        <strain evidence="13">fer1</strain>
    </source>
</reference>
<dbReference type="NCBIfam" id="TIGR01596">
    <property type="entry name" value="cas3_HD"/>
    <property type="match status" value="1"/>
</dbReference>
<dbReference type="SMART" id="SM00487">
    <property type="entry name" value="DEXDc"/>
    <property type="match status" value="1"/>
</dbReference>
<gene>
    <name evidence="12" type="ORF">FACI_IFERC00001G1220</name>
</gene>
<dbReference type="PANTHER" id="PTHR47957:SF3">
    <property type="entry name" value="ATP-DEPENDENT HELICASE HRQ1"/>
    <property type="match status" value="1"/>
</dbReference>
<dbReference type="GO" id="GO:0043138">
    <property type="term" value="F:3'-5' DNA helicase activity"/>
    <property type="evidence" value="ECO:0007669"/>
    <property type="project" value="TreeGrafter"/>
</dbReference>
<dbReference type="Gene3D" id="1.10.3210.30">
    <property type="match status" value="1"/>
</dbReference>
<dbReference type="GO" id="GO:0046872">
    <property type="term" value="F:metal ion binding"/>
    <property type="evidence" value="ECO:0007669"/>
    <property type="project" value="UniProtKB-KW"/>
</dbReference>
<keyword evidence="3" id="KW-0540">Nuclease</keyword>
<dbReference type="Gene3D" id="3.40.50.300">
    <property type="entry name" value="P-loop containing nucleotide triphosphate hydrolases"/>
    <property type="match status" value="2"/>
</dbReference>